<protein>
    <submittedName>
        <fullName evidence="2">ATP-binding protein</fullName>
    </submittedName>
</protein>
<dbReference type="GO" id="GO:0005524">
    <property type="term" value="F:ATP binding"/>
    <property type="evidence" value="ECO:0007669"/>
    <property type="project" value="UniProtKB-KW"/>
</dbReference>
<dbReference type="SUPFAM" id="SSF52540">
    <property type="entry name" value="P-loop containing nucleoside triphosphate hydrolases"/>
    <property type="match status" value="1"/>
</dbReference>
<keyword evidence="2" id="KW-0547">Nucleotide-binding</keyword>
<dbReference type="Proteomes" id="UP001652461">
    <property type="component" value="Unassembled WGS sequence"/>
</dbReference>
<dbReference type="InterPro" id="IPR027417">
    <property type="entry name" value="P-loop_NTPase"/>
</dbReference>
<feature type="domain" description="ATPase AAA-type core" evidence="1">
    <location>
        <begin position="50"/>
        <end position="322"/>
    </location>
</feature>
<comment type="caution">
    <text evidence="2">The sequence shown here is derived from an EMBL/GenBank/DDBJ whole genome shotgun (WGS) entry which is preliminary data.</text>
</comment>
<gene>
    <name evidence="2" type="ORF">OCV63_12100</name>
</gene>
<evidence type="ECO:0000313" key="2">
    <source>
        <dbReference type="EMBL" id="MCU6697627.1"/>
    </source>
</evidence>
<dbReference type="Gene3D" id="3.40.50.300">
    <property type="entry name" value="P-loop containing nucleotide triphosphate hydrolases"/>
    <property type="match status" value="1"/>
</dbReference>
<proteinExistence type="predicted"/>
<accession>A0ABT2RZI4</accession>
<evidence type="ECO:0000313" key="3">
    <source>
        <dbReference type="Proteomes" id="UP001652461"/>
    </source>
</evidence>
<dbReference type="RefSeq" id="WP_158364217.1">
    <property type="nucleotide sequence ID" value="NZ_JAOQKC010000016.1"/>
</dbReference>
<keyword evidence="3" id="KW-1185">Reference proteome</keyword>
<evidence type="ECO:0000259" key="1">
    <source>
        <dbReference type="Pfam" id="PF13304"/>
    </source>
</evidence>
<dbReference type="InterPro" id="IPR003959">
    <property type="entry name" value="ATPase_AAA_core"/>
</dbReference>
<reference evidence="2 3" key="1">
    <citation type="journal article" date="2021" name="ISME Commun">
        <title>Automated analysis of genomic sequences facilitates high-throughput and comprehensive description of bacteria.</title>
        <authorList>
            <person name="Hitch T.C.A."/>
        </authorList>
    </citation>
    <scope>NUCLEOTIDE SEQUENCE [LARGE SCALE GENOMIC DNA]</scope>
    <source>
        <strain evidence="2 3">Sanger_04</strain>
    </source>
</reference>
<organism evidence="2 3">
    <name type="scientific">Laedolimicola ammoniilytica</name>
    <dbReference type="NCBI Taxonomy" id="2981771"/>
    <lineage>
        <taxon>Bacteria</taxon>
        <taxon>Bacillati</taxon>
        <taxon>Bacillota</taxon>
        <taxon>Clostridia</taxon>
        <taxon>Lachnospirales</taxon>
        <taxon>Lachnospiraceae</taxon>
        <taxon>Laedolimicola</taxon>
    </lineage>
</organism>
<dbReference type="EMBL" id="JAOQKC010000016">
    <property type="protein sequence ID" value="MCU6697627.1"/>
    <property type="molecule type" value="Genomic_DNA"/>
</dbReference>
<name>A0ABT2RZI4_9FIRM</name>
<keyword evidence="2" id="KW-0067">ATP-binding</keyword>
<dbReference type="Pfam" id="PF13304">
    <property type="entry name" value="AAA_21"/>
    <property type="match status" value="1"/>
</dbReference>
<sequence length="392" mass="45624">MKLLKIVMQNMPRFKGNIDIDFITKQRVDEDDKEKLYNVFSNIYTNQVISFIGLNASGKTTILKVISFVINLLNNEALNSIKSKEILNELSEKEKVIIISYFYNENSIYKLETTIAKKVNHVDNEEKLVIVEERLWEKDASKVKTKKGLFDFRDTDIRIERNEKEQFLLDDVSVMIAINKEKQSNFPLRNMLMWTNYNMLNILGRFPKELLTFLDPSIEYFECNVEKKSADIRLKFYGSEEIILNRPSEIERYLSSGTIKGINVFMNALFCFIEGGYLIVDELENHFNEEIVTTLVRFFMNPSVNKRGATLIYSTHYSELLDEYERNDCIYIVRNRGGIYAENLSLILKRNDIKKSEAYESGYLEGTVPVYEAYMALKKALSNVKAGKGDEK</sequence>